<protein>
    <submittedName>
        <fullName evidence="2">Uncharacterized protein</fullName>
    </submittedName>
</protein>
<gene>
    <name evidence="2" type="ORF">P879_08187</name>
</gene>
<dbReference type="OrthoDB" id="6231986at2759"/>
<dbReference type="EMBL" id="JTDF01001129">
    <property type="protein sequence ID" value="KAF8570448.1"/>
    <property type="molecule type" value="Genomic_DNA"/>
</dbReference>
<name>A0A8T0DTP5_9TREM</name>
<keyword evidence="3" id="KW-1185">Reference proteome</keyword>
<feature type="region of interest" description="Disordered" evidence="1">
    <location>
        <begin position="409"/>
        <end position="513"/>
    </location>
</feature>
<accession>A0A8T0DTP5</accession>
<sequence length="534" mass="60121">MSDNRAQQYMASSVAILFAMDTKKVSGMILKEAEEKYHKRAKDMFKSYLKKQCATLNNIILENLPSINGLPLSAFLSRMQGFPPLIRHGLSPVGKIIEEEVAKLMDTTQLSDDGTASLKVSSHDKIQAIRTLCKLAVEPRDYEKMAEWLTHNAALLNEAVATSMSTDSRDLIQELCIGIAFLARKFRFSLYDKLELVIAALVRAMAIALIPWESYVEQFREAKEHHNDLELARGRQLIFHHPRIEYQFHEVNHRVLGCIYYTLGDLLFSCPSPKLIHFFECRIFRRKEMTRNLLFTILHVVVINLAEIQAEAERLVNLSRQPSSVSVPVSRSTTPLMSRRGKIYSETLWHELPANLYSDIIRVYNDRNRANKILINEIMAMLRSHAPDKLPLFEEATLKALEMYTGAGGGRLTGTYPIGRPAAGRDGENTPTGTGASATQRRRKSLAGPDTTSGAGTEKTSEAVGRQRSSRITLMDIDQTDKTTENQSIESGSYSSSEGNYTSDSTKHESRISRRTIIVPKIPELVLPNRGHRK</sequence>
<organism evidence="2 3">
    <name type="scientific">Paragonimus westermani</name>
    <dbReference type="NCBI Taxonomy" id="34504"/>
    <lineage>
        <taxon>Eukaryota</taxon>
        <taxon>Metazoa</taxon>
        <taxon>Spiralia</taxon>
        <taxon>Lophotrochozoa</taxon>
        <taxon>Platyhelminthes</taxon>
        <taxon>Trematoda</taxon>
        <taxon>Digenea</taxon>
        <taxon>Plagiorchiida</taxon>
        <taxon>Troglotremata</taxon>
        <taxon>Troglotrematidae</taxon>
        <taxon>Paragonimus</taxon>
    </lineage>
</organism>
<feature type="compositionally biased region" description="Polar residues" evidence="1">
    <location>
        <begin position="429"/>
        <end position="439"/>
    </location>
</feature>
<dbReference type="Proteomes" id="UP000699462">
    <property type="component" value="Unassembled WGS sequence"/>
</dbReference>
<evidence type="ECO:0000256" key="1">
    <source>
        <dbReference type="SAM" id="MobiDB-lite"/>
    </source>
</evidence>
<proteinExistence type="predicted"/>
<evidence type="ECO:0000313" key="3">
    <source>
        <dbReference type="Proteomes" id="UP000699462"/>
    </source>
</evidence>
<reference evidence="2 3" key="1">
    <citation type="submission" date="2019-07" db="EMBL/GenBank/DDBJ databases">
        <title>Annotation for the trematode Paragonimus westermani.</title>
        <authorList>
            <person name="Choi Y.-J."/>
        </authorList>
    </citation>
    <scope>NUCLEOTIDE SEQUENCE [LARGE SCALE GENOMIC DNA]</scope>
    <source>
        <strain evidence="2">180907_Pwestermani</strain>
    </source>
</reference>
<feature type="compositionally biased region" description="Low complexity" evidence="1">
    <location>
        <begin position="488"/>
        <end position="504"/>
    </location>
</feature>
<dbReference type="AlphaFoldDB" id="A0A8T0DTP5"/>
<evidence type="ECO:0000313" key="2">
    <source>
        <dbReference type="EMBL" id="KAF8570448.1"/>
    </source>
</evidence>
<comment type="caution">
    <text evidence="2">The sequence shown here is derived from an EMBL/GenBank/DDBJ whole genome shotgun (WGS) entry which is preliminary data.</text>
</comment>